<reference evidence="1 2" key="1">
    <citation type="submission" date="2021-03" db="EMBL/GenBank/DDBJ databases">
        <title>Sequencing the genomes of 1000 actinobacteria strains.</title>
        <authorList>
            <person name="Klenk H.-P."/>
        </authorList>
    </citation>
    <scope>NUCLEOTIDE SEQUENCE [LARGE SCALE GENOMIC DNA]</scope>
    <source>
        <strain evidence="1 2">DSM 16005</strain>
    </source>
</reference>
<evidence type="ECO:0000313" key="2">
    <source>
        <dbReference type="Proteomes" id="UP000711614"/>
    </source>
</evidence>
<gene>
    <name evidence="1" type="ORF">JOF48_003280</name>
</gene>
<name>A0ABS4Z082_9MICC</name>
<dbReference type="Proteomes" id="UP000711614">
    <property type="component" value="Unassembled WGS sequence"/>
</dbReference>
<protein>
    <submittedName>
        <fullName evidence="1">Uncharacterized protein</fullName>
    </submittedName>
</protein>
<accession>A0ABS4Z082</accession>
<sequence length="44" mass="4646">MAWDLPVLLAGAAARLESPAARRGFMAWLAGRGPLSPKTALAPW</sequence>
<dbReference type="EMBL" id="JAGIOI010000001">
    <property type="protein sequence ID" value="MBP2414481.1"/>
    <property type="molecule type" value="Genomic_DNA"/>
</dbReference>
<proteinExistence type="predicted"/>
<dbReference type="RefSeq" id="WP_281067987.1">
    <property type="nucleotide sequence ID" value="NZ_JAGIOI010000001.1"/>
</dbReference>
<organism evidence="1 2">
    <name type="scientific">Arthrobacter stackebrandtii</name>
    <dbReference type="NCBI Taxonomy" id="272161"/>
    <lineage>
        <taxon>Bacteria</taxon>
        <taxon>Bacillati</taxon>
        <taxon>Actinomycetota</taxon>
        <taxon>Actinomycetes</taxon>
        <taxon>Micrococcales</taxon>
        <taxon>Micrococcaceae</taxon>
        <taxon>Arthrobacter</taxon>
    </lineage>
</organism>
<keyword evidence="2" id="KW-1185">Reference proteome</keyword>
<evidence type="ECO:0000313" key="1">
    <source>
        <dbReference type="EMBL" id="MBP2414481.1"/>
    </source>
</evidence>
<comment type="caution">
    <text evidence="1">The sequence shown here is derived from an EMBL/GenBank/DDBJ whole genome shotgun (WGS) entry which is preliminary data.</text>
</comment>